<keyword evidence="1" id="KW-0812">Transmembrane</keyword>
<feature type="transmembrane region" description="Helical" evidence="1">
    <location>
        <begin position="145"/>
        <end position="173"/>
    </location>
</feature>
<evidence type="ECO:0000256" key="1">
    <source>
        <dbReference type="SAM" id="Phobius"/>
    </source>
</evidence>
<feature type="transmembrane region" description="Helical" evidence="1">
    <location>
        <begin position="103"/>
        <end position="125"/>
    </location>
</feature>
<accession>A0A1F5L0L1</accession>
<keyword evidence="1" id="KW-1133">Transmembrane helix</keyword>
<dbReference type="OrthoDB" id="3556886at2759"/>
<name>A0A1F5L0L1_PENAI</name>
<dbReference type="EMBL" id="LXJU01000110">
    <property type="protein sequence ID" value="OGE46788.1"/>
    <property type="molecule type" value="Genomic_DNA"/>
</dbReference>
<dbReference type="RefSeq" id="XP_022482255.1">
    <property type="nucleotide sequence ID" value="XM_022637888.1"/>
</dbReference>
<organism evidence="2 3">
    <name type="scientific">Penicillium arizonense</name>
    <dbReference type="NCBI Taxonomy" id="1835702"/>
    <lineage>
        <taxon>Eukaryota</taxon>
        <taxon>Fungi</taxon>
        <taxon>Dikarya</taxon>
        <taxon>Ascomycota</taxon>
        <taxon>Pezizomycotina</taxon>
        <taxon>Eurotiomycetes</taxon>
        <taxon>Eurotiomycetidae</taxon>
        <taxon>Eurotiales</taxon>
        <taxon>Aspergillaceae</taxon>
        <taxon>Penicillium</taxon>
    </lineage>
</organism>
<dbReference type="STRING" id="1835702.A0A1F5L0L1"/>
<dbReference type="GeneID" id="34582622"/>
<dbReference type="AlphaFoldDB" id="A0A1F5L0L1"/>
<dbReference type="Proteomes" id="UP000177622">
    <property type="component" value="Unassembled WGS sequence"/>
</dbReference>
<feature type="transmembrane region" description="Helical" evidence="1">
    <location>
        <begin position="67"/>
        <end position="91"/>
    </location>
</feature>
<sequence>MTSFFTNGMIRMRLVVSFLTIIWLGLATLSSASAHLADVLRNRAKPDLVNANNFMLDITFQKLMSNIVVSMVITALISAVLSIFGILLLVHPRWLREDCKARICYGCMTFLLSLPVISLGGYAAGRINGLRSSFEFIGRDGLFQYYIVMYYGAVGQAAFGSVLFILILIHFVASG</sequence>
<evidence type="ECO:0000313" key="2">
    <source>
        <dbReference type="EMBL" id="OGE46788.1"/>
    </source>
</evidence>
<keyword evidence="3" id="KW-1185">Reference proteome</keyword>
<reference evidence="2 3" key="1">
    <citation type="journal article" date="2016" name="Sci. Rep.">
        <title>Penicillium arizonense, a new, genome sequenced fungal species, reveals a high chemical diversity in secreted metabolites.</title>
        <authorList>
            <person name="Grijseels S."/>
            <person name="Nielsen J.C."/>
            <person name="Randelovic M."/>
            <person name="Nielsen J."/>
            <person name="Nielsen K.F."/>
            <person name="Workman M."/>
            <person name="Frisvad J.C."/>
        </authorList>
    </citation>
    <scope>NUCLEOTIDE SEQUENCE [LARGE SCALE GENOMIC DNA]</scope>
    <source>
        <strain evidence="2 3">CBS 141311</strain>
    </source>
</reference>
<protein>
    <submittedName>
        <fullName evidence="2">Uncharacterized protein</fullName>
    </submittedName>
</protein>
<proteinExistence type="predicted"/>
<keyword evidence="1" id="KW-0472">Membrane</keyword>
<gene>
    <name evidence="2" type="ORF">PENARI_c110G06879</name>
</gene>
<comment type="caution">
    <text evidence="2">The sequence shown here is derived from an EMBL/GenBank/DDBJ whole genome shotgun (WGS) entry which is preliminary data.</text>
</comment>
<evidence type="ECO:0000313" key="3">
    <source>
        <dbReference type="Proteomes" id="UP000177622"/>
    </source>
</evidence>